<dbReference type="EMBL" id="QLTQ01000010">
    <property type="protein sequence ID" value="RAS45523.1"/>
    <property type="molecule type" value="Genomic_DNA"/>
</dbReference>
<keyword evidence="2" id="KW-1185">Reference proteome</keyword>
<organism evidence="1 2">
    <name type="scientific">Prevotella pallens</name>
    <dbReference type="NCBI Taxonomy" id="60133"/>
    <lineage>
        <taxon>Bacteria</taxon>
        <taxon>Pseudomonadati</taxon>
        <taxon>Bacteroidota</taxon>
        <taxon>Bacteroidia</taxon>
        <taxon>Bacteroidales</taxon>
        <taxon>Prevotellaceae</taxon>
        <taxon>Prevotella</taxon>
    </lineage>
</organism>
<dbReference type="PROSITE" id="PS51257">
    <property type="entry name" value="PROKAR_LIPOPROTEIN"/>
    <property type="match status" value="1"/>
</dbReference>
<name>A0ABX9DTR0_9BACT</name>
<gene>
    <name evidence="1" type="ORF">BC673_11066</name>
</gene>
<dbReference type="RefSeq" id="WP_006045130.1">
    <property type="nucleotide sequence ID" value="NZ_QLTQ01000010.1"/>
</dbReference>
<proteinExistence type="predicted"/>
<dbReference type="Proteomes" id="UP000249852">
    <property type="component" value="Unassembled WGS sequence"/>
</dbReference>
<comment type="caution">
    <text evidence="1">The sequence shown here is derived from an EMBL/GenBank/DDBJ whole genome shotgun (WGS) entry which is preliminary data.</text>
</comment>
<evidence type="ECO:0000313" key="2">
    <source>
        <dbReference type="Proteomes" id="UP000249852"/>
    </source>
</evidence>
<sequence>MKKLAFFLLTASLITACSSDDLSQDVTPAHAVNQLASSSVSVSNEGYLVFPTIQSLQNFVEQYSEDNTKASAYHKVLPNTRATGGGHFESVADLSERLANGRHKTRANSEVSIDRKDNSIFYEDLEGLNELEEMTEDEYNVMKAENLLFDDIMTHMVDTTLRVCVEGRLYKITDQGTFSIDVKKEKLLDESIRTFNPELKLKVNPGASVALDENVTFTRTFSDKSIQYSEFEAVDEPITATLTRAASNDTYTENAFHVGYNTNSYLWKNHSVVQKFFDWLRGKDVSRENYFSKKHRVQMEVFDVNYGFYASAGIKVNMQKRKKFLGIPYWKGEKASKIVIGFNGLDGVMKYNNPRNYSTINPTMNTNWNTFTGAINNIQSNFFYGNYHKLKFIKDWTDDIICLIPEIKIGNTDWREKIGNKLYEAPAKAVYSQLKSLENKYIYSPVKKRITSTDPMMAYLVWGNTNIEFNKEHPYITGVKEYTNCKSRSVIFDRSFGFSFSNVGGVSGFLPSEFDIKKLDVFGAAYYDRQWRGVRFYKY</sequence>
<evidence type="ECO:0000313" key="1">
    <source>
        <dbReference type="EMBL" id="RAS45523.1"/>
    </source>
</evidence>
<reference evidence="1 2" key="1">
    <citation type="submission" date="2018-06" db="EMBL/GenBank/DDBJ databases">
        <title>Genomic Encyclopedia of Archaeal and Bacterial Type Strains, Phase II (KMG-II): from individual species to whole genera.</title>
        <authorList>
            <person name="Goeker M."/>
        </authorList>
    </citation>
    <scope>NUCLEOTIDE SEQUENCE [LARGE SCALE GENOMIC DNA]</scope>
    <source>
        <strain evidence="1 2">DSM 18710</strain>
    </source>
</reference>
<protein>
    <recommendedName>
        <fullName evidence="3">Lipoprotein</fullName>
    </recommendedName>
</protein>
<evidence type="ECO:0008006" key="3">
    <source>
        <dbReference type="Google" id="ProtNLM"/>
    </source>
</evidence>
<accession>A0ABX9DTR0</accession>